<comment type="caution">
    <text evidence="2">The sequence shown here is derived from an EMBL/GenBank/DDBJ whole genome shotgun (WGS) entry which is preliminary data.</text>
</comment>
<dbReference type="AlphaFoldDB" id="A0A431W5Q7"/>
<evidence type="ECO:0000256" key="1">
    <source>
        <dbReference type="SAM" id="Phobius"/>
    </source>
</evidence>
<gene>
    <name evidence="2" type="ORF">EJ104_00880</name>
</gene>
<evidence type="ECO:0000313" key="3">
    <source>
        <dbReference type="Proteomes" id="UP000277766"/>
    </source>
</evidence>
<evidence type="ECO:0000313" key="2">
    <source>
        <dbReference type="EMBL" id="RTR30838.1"/>
    </source>
</evidence>
<feature type="transmembrane region" description="Helical" evidence="1">
    <location>
        <begin position="49"/>
        <end position="72"/>
    </location>
</feature>
<keyword evidence="3" id="KW-1185">Reference proteome</keyword>
<dbReference type="RefSeq" id="WP_126350866.1">
    <property type="nucleotide sequence ID" value="NZ_CP086380.1"/>
</dbReference>
<name>A0A431W5Q7_9DEIO</name>
<reference evidence="2 3" key="1">
    <citation type="submission" date="2018-12" db="EMBL/GenBank/DDBJ databases">
        <title>Deinococcus radiophilus ATCC 27603 genome sequencing and assembly.</title>
        <authorList>
            <person name="Maclea K.S."/>
            <person name="Maynard C.R."/>
        </authorList>
    </citation>
    <scope>NUCLEOTIDE SEQUENCE [LARGE SCALE GENOMIC DNA]</scope>
    <source>
        <strain evidence="2 3">ATCC 27603</strain>
    </source>
</reference>
<dbReference type="OrthoDB" id="65248at2"/>
<feature type="transmembrane region" description="Helical" evidence="1">
    <location>
        <begin position="17"/>
        <end position="37"/>
    </location>
</feature>
<protein>
    <submittedName>
        <fullName evidence="2">Uncharacterized protein</fullName>
    </submittedName>
</protein>
<keyword evidence="1" id="KW-1133">Transmembrane helix</keyword>
<sequence>MTEFLQALHGYTFPGSWALLFPTPLALATLILFIWSLAPAFKGQVGAGFLGWLRLTWVLTLLPAVTGIIMAVGGGKVPSSVAAPAEVQQDLCGRVAHLTRYCLPADPVRDMEHWMYSGFTLLSLLALEGLLRGRWVDNRWGLKLLPVITLFLYGCVYMVGRVAVLPGNSAGA</sequence>
<feature type="transmembrane region" description="Helical" evidence="1">
    <location>
        <begin position="143"/>
        <end position="164"/>
    </location>
</feature>
<proteinExistence type="predicted"/>
<dbReference type="EMBL" id="RXPE01000001">
    <property type="protein sequence ID" value="RTR30838.1"/>
    <property type="molecule type" value="Genomic_DNA"/>
</dbReference>
<accession>A0A431W5Q7</accession>
<organism evidence="2 3">
    <name type="scientific">Deinococcus radiophilus</name>
    <dbReference type="NCBI Taxonomy" id="32062"/>
    <lineage>
        <taxon>Bacteria</taxon>
        <taxon>Thermotogati</taxon>
        <taxon>Deinococcota</taxon>
        <taxon>Deinococci</taxon>
        <taxon>Deinococcales</taxon>
        <taxon>Deinococcaceae</taxon>
        <taxon>Deinococcus</taxon>
    </lineage>
</organism>
<feature type="transmembrane region" description="Helical" evidence="1">
    <location>
        <begin position="113"/>
        <end position="131"/>
    </location>
</feature>
<dbReference type="Proteomes" id="UP000277766">
    <property type="component" value="Unassembled WGS sequence"/>
</dbReference>
<keyword evidence="1" id="KW-0472">Membrane</keyword>
<keyword evidence="1" id="KW-0812">Transmembrane</keyword>